<organism evidence="2 3">
    <name type="scientific">Roseospira goensis</name>
    <dbReference type="NCBI Taxonomy" id="391922"/>
    <lineage>
        <taxon>Bacteria</taxon>
        <taxon>Pseudomonadati</taxon>
        <taxon>Pseudomonadota</taxon>
        <taxon>Alphaproteobacteria</taxon>
        <taxon>Rhodospirillales</taxon>
        <taxon>Rhodospirillaceae</taxon>
        <taxon>Roseospira</taxon>
    </lineage>
</organism>
<dbReference type="GO" id="GO:0016740">
    <property type="term" value="F:transferase activity"/>
    <property type="evidence" value="ECO:0007669"/>
    <property type="project" value="UniProtKB-KW"/>
</dbReference>
<evidence type="ECO:0000313" key="2">
    <source>
        <dbReference type="EMBL" id="MBB4285685.1"/>
    </source>
</evidence>
<dbReference type="EC" id="6.3.5.7" evidence="2"/>
<dbReference type="PANTHER" id="PTHR11895:SF176">
    <property type="entry name" value="AMIDASE AMID-RELATED"/>
    <property type="match status" value="1"/>
</dbReference>
<sequence length="467" mass="48133">MDAVVMERMPTLPALARALERGETTSRALVEACLERIADPGGQGQRVYLKLHAAVARQAADAHDTLRRAGQVPHPLAGVPVSVKDLFDEAGHVTRAGARVLAAAPPAARDAPAVARLRAAGLVVLGRTNMTEFAFSGVGLNPHHGTPLNPWDRATGRIPGGSSSGAAVSLSDGLAHAALGTDTGGSCRIPAALCGLVGFKPTARRVPTEGVFPLSYSLDSVGPLGRSVDCCAWLDAVLAGHPMAPPLPRVDAAGLRLAVPQTVVLDDLDAPVAAAFERALARLSAAGARLVDLPLPAFAEVLAVNAGGGLAAAESFAIHRARLAEAGDAYDPRVRVRIERGAALGAADLVDVQRARRDIAARVQVAQAPFDALVWPTTPMVAPALDDLRRDADYARLNMLMLRNPSLVNFVDGCAVSVPCHDAGAAPVGLMLAAGPGADRRLLTVARAVEAVVAPRPDGPAGPEESP</sequence>
<dbReference type="InterPro" id="IPR023631">
    <property type="entry name" value="Amidase_dom"/>
</dbReference>
<evidence type="ECO:0000259" key="1">
    <source>
        <dbReference type="Pfam" id="PF01425"/>
    </source>
</evidence>
<keyword evidence="2" id="KW-0808">Transferase</keyword>
<dbReference type="RefSeq" id="WP_246423629.1">
    <property type="nucleotide sequence ID" value="NZ_JACIGI010000009.1"/>
</dbReference>
<accession>A0A7W6RZN5</accession>
<dbReference type="Gene3D" id="3.90.1300.10">
    <property type="entry name" value="Amidase signature (AS) domain"/>
    <property type="match status" value="1"/>
</dbReference>
<dbReference type="EMBL" id="JACIGI010000009">
    <property type="protein sequence ID" value="MBB4285685.1"/>
    <property type="molecule type" value="Genomic_DNA"/>
</dbReference>
<dbReference type="GO" id="GO:0050566">
    <property type="term" value="F:asparaginyl-tRNA synthase (glutamine-hydrolyzing) activity"/>
    <property type="evidence" value="ECO:0007669"/>
    <property type="project" value="UniProtKB-EC"/>
</dbReference>
<feature type="domain" description="Amidase" evidence="1">
    <location>
        <begin position="29"/>
        <end position="443"/>
    </location>
</feature>
<dbReference type="InterPro" id="IPR000120">
    <property type="entry name" value="Amidase"/>
</dbReference>
<reference evidence="2 3" key="1">
    <citation type="submission" date="2020-08" db="EMBL/GenBank/DDBJ databases">
        <title>Genome sequencing of Purple Non-Sulfur Bacteria from various extreme environments.</title>
        <authorList>
            <person name="Mayer M."/>
        </authorList>
    </citation>
    <scope>NUCLEOTIDE SEQUENCE [LARGE SCALE GENOMIC DNA]</scope>
    <source>
        <strain evidence="2 3">JA135</strain>
    </source>
</reference>
<dbReference type="AlphaFoldDB" id="A0A7W6RZN5"/>
<dbReference type="Pfam" id="PF01425">
    <property type="entry name" value="Amidase"/>
    <property type="match status" value="1"/>
</dbReference>
<protein>
    <submittedName>
        <fullName evidence="2">Aspartyl-tRNA(Asn)/glutamyl-tRNA(Gln) amidotransferase subunit A</fullName>
        <ecNumber evidence="2">6.3.5.6</ecNumber>
        <ecNumber evidence="2">6.3.5.7</ecNumber>
    </submittedName>
</protein>
<comment type="caution">
    <text evidence="2">The sequence shown here is derived from an EMBL/GenBank/DDBJ whole genome shotgun (WGS) entry which is preliminary data.</text>
</comment>
<keyword evidence="3" id="KW-1185">Reference proteome</keyword>
<evidence type="ECO:0000313" key="3">
    <source>
        <dbReference type="Proteomes" id="UP000555728"/>
    </source>
</evidence>
<dbReference type="PANTHER" id="PTHR11895">
    <property type="entry name" value="TRANSAMIDASE"/>
    <property type="match status" value="1"/>
</dbReference>
<proteinExistence type="predicted"/>
<dbReference type="GO" id="GO:0050567">
    <property type="term" value="F:glutaminyl-tRNA synthase (glutamine-hydrolyzing) activity"/>
    <property type="evidence" value="ECO:0007669"/>
    <property type="project" value="UniProtKB-EC"/>
</dbReference>
<gene>
    <name evidence="2" type="ORF">GGD88_001405</name>
</gene>
<dbReference type="EC" id="6.3.5.6" evidence="2"/>
<dbReference type="SUPFAM" id="SSF75304">
    <property type="entry name" value="Amidase signature (AS) enzymes"/>
    <property type="match status" value="1"/>
</dbReference>
<dbReference type="Proteomes" id="UP000555728">
    <property type="component" value="Unassembled WGS sequence"/>
</dbReference>
<name>A0A7W6RZN5_9PROT</name>
<keyword evidence="2" id="KW-0436">Ligase</keyword>
<dbReference type="NCBIfam" id="NF005460">
    <property type="entry name" value="PRK07056.1"/>
    <property type="match status" value="1"/>
</dbReference>
<dbReference type="InterPro" id="IPR036928">
    <property type="entry name" value="AS_sf"/>
</dbReference>